<keyword evidence="8" id="KW-1185">Reference proteome</keyword>
<dbReference type="PANTHER" id="PTHR47089">
    <property type="entry name" value="ABC TRANSPORTER, PERMEASE PROTEIN"/>
    <property type="match status" value="1"/>
</dbReference>
<keyword evidence="4 6" id="KW-1133">Transmembrane helix</keyword>
<dbReference type="GO" id="GO:0022857">
    <property type="term" value="F:transmembrane transporter activity"/>
    <property type="evidence" value="ECO:0007669"/>
    <property type="project" value="InterPro"/>
</dbReference>
<gene>
    <name evidence="7" type="ORF">STURON_00401</name>
</gene>
<dbReference type="EMBL" id="CP012328">
    <property type="protein sequence ID" value="AKU79647.1"/>
    <property type="molecule type" value="Genomic_DNA"/>
</dbReference>
<proteinExistence type="predicted"/>
<dbReference type="GO" id="GO:0005886">
    <property type="term" value="C:plasma membrane"/>
    <property type="evidence" value="ECO:0007669"/>
    <property type="project" value="UniProtKB-SubCell"/>
</dbReference>
<evidence type="ECO:0000256" key="3">
    <source>
        <dbReference type="ARBA" id="ARBA00022692"/>
    </source>
</evidence>
<feature type="transmembrane region" description="Helical" evidence="6">
    <location>
        <begin position="24"/>
        <end position="44"/>
    </location>
</feature>
<accession>A0A0K1P6Y8</accession>
<dbReference type="PANTHER" id="PTHR47089:SF1">
    <property type="entry name" value="GUANOSINE ABC TRANSPORTER PERMEASE PROTEIN NUPP"/>
    <property type="match status" value="1"/>
</dbReference>
<feature type="transmembrane region" description="Helical" evidence="6">
    <location>
        <begin position="188"/>
        <end position="212"/>
    </location>
</feature>
<dbReference type="STRING" id="216946.STURO_v1c03990"/>
<evidence type="ECO:0000256" key="6">
    <source>
        <dbReference type="SAM" id="Phobius"/>
    </source>
</evidence>
<name>A0A0K1P6Y8_9MOLU</name>
<sequence length="457" mass="52947">MFTILIIQSIADKNGITFGEVNKINVILVFICFILMGTIISALSGLLKVFFNIHEVATTILLNYVTYFLLKWVININGDHWGNTSPGLNYNWLSLFGIVWLLPVLLVILSGTCISLILYFTKWGFRYKAVGSSPTASKYAGINEKLYILIITIAQGILMSMGGFIYYFGVAYSQSIQTDNIPTLGYDAIAIALIAFNNFLGIPFVSFLWAIFQVGFKAAQSTPQFVNLSNQTSTLVFGLITYSAAIYIIFYKIEFIRWINDNIIKYNDIYLRKLIKDKKIILKNYKTNQKDLFKKKSDTTLHDLHLLSKKIKTIKSEISDLKINSLNEYKNNSILAIKSLYKQNNNKINNDFFENLLKIKNSSSLNKKDNKKLYKETLLKNYNELIKNYKKTKNNNFKSYKEALTQLKTYIKTYQINIFKKNILKLDKKNDNYKKMIEDEKIKFFDLKKEVFNKYAW</sequence>
<keyword evidence="2" id="KW-1003">Cell membrane</keyword>
<feature type="transmembrane region" description="Helical" evidence="6">
    <location>
        <begin position="94"/>
        <end position="120"/>
    </location>
</feature>
<evidence type="ECO:0000313" key="7">
    <source>
        <dbReference type="EMBL" id="AKU79647.1"/>
    </source>
</evidence>
<dbReference type="KEGG" id="stur:STURON_00401"/>
<dbReference type="Proteomes" id="UP000067243">
    <property type="component" value="Chromosome"/>
</dbReference>
<dbReference type="Pfam" id="PF02653">
    <property type="entry name" value="BPD_transp_2"/>
    <property type="match status" value="1"/>
</dbReference>
<dbReference type="InterPro" id="IPR001851">
    <property type="entry name" value="ABC_transp_permease"/>
</dbReference>
<keyword evidence="3 6" id="KW-0812">Transmembrane</keyword>
<dbReference type="PATRIC" id="fig|216946.3.peg.400"/>
<feature type="transmembrane region" description="Helical" evidence="6">
    <location>
        <begin position="233"/>
        <end position="251"/>
    </location>
</feature>
<dbReference type="AlphaFoldDB" id="A0A0K1P6Y8"/>
<evidence type="ECO:0000313" key="8">
    <source>
        <dbReference type="Proteomes" id="UP000067243"/>
    </source>
</evidence>
<evidence type="ECO:0000256" key="1">
    <source>
        <dbReference type="ARBA" id="ARBA00004651"/>
    </source>
</evidence>
<comment type="subcellular location">
    <subcellularLocation>
        <location evidence="1">Cell membrane</location>
        <topology evidence="1">Multi-pass membrane protein</topology>
    </subcellularLocation>
</comment>
<feature type="transmembrane region" description="Helical" evidence="6">
    <location>
        <begin position="56"/>
        <end position="74"/>
    </location>
</feature>
<reference evidence="7 8" key="1">
    <citation type="journal article" date="2015" name="Genome Announc.">
        <title>Complete Genome Sequence of Spiroplasma turonicum Strain Tab4cT, a Parasite of a Horse Fly, Haematopota sp. (Diptera: Tabanidae).</title>
        <authorList>
            <person name="Davis R.E."/>
            <person name="Shao J."/>
            <person name="Zhao Y."/>
            <person name="Gasparich G.E."/>
            <person name="Gaynor B.J."/>
            <person name="Donofrio N."/>
        </authorList>
    </citation>
    <scope>NUCLEOTIDE SEQUENCE [LARGE SCALE GENOMIC DNA]</scope>
    <source>
        <strain evidence="7 8">Tab4c</strain>
    </source>
</reference>
<dbReference type="CDD" id="cd06580">
    <property type="entry name" value="TM_PBP1_transp_TpRbsC_like"/>
    <property type="match status" value="1"/>
</dbReference>
<organism evidence="7 8">
    <name type="scientific">Spiroplasma turonicum</name>
    <dbReference type="NCBI Taxonomy" id="216946"/>
    <lineage>
        <taxon>Bacteria</taxon>
        <taxon>Bacillati</taxon>
        <taxon>Mycoplasmatota</taxon>
        <taxon>Mollicutes</taxon>
        <taxon>Entomoplasmatales</taxon>
        <taxon>Spiroplasmataceae</taxon>
        <taxon>Spiroplasma</taxon>
    </lineage>
</organism>
<protein>
    <submittedName>
        <fullName evidence="7">Ribose/galactose ABC transporter permease</fullName>
    </submittedName>
</protein>
<evidence type="ECO:0000256" key="2">
    <source>
        <dbReference type="ARBA" id="ARBA00022475"/>
    </source>
</evidence>
<evidence type="ECO:0000256" key="4">
    <source>
        <dbReference type="ARBA" id="ARBA00022989"/>
    </source>
</evidence>
<feature type="transmembrane region" description="Helical" evidence="6">
    <location>
        <begin position="146"/>
        <end position="168"/>
    </location>
</feature>
<evidence type="ECO:0000256" key="5">
    <source>
        <dbReference type="ARBA" id="ARBA00023136"/>
    </source>
</evidence>
<keyword evidence="5 6" id="KW-0472">Membrane</keyword>